<sequence length="2127" mass="208319">MTPSCKKKGAQNWHEPPESHDEYPRELIISTRPISAPCPTRPLSASSLCAIQSWKSEYTAQFTNSADYFRLSTTVRPSYEVGGELSRRYSSHDNNGSDQASPICGGGGCLGRRLRKSSFFDSRHNLGENQVQIPAEVRRIKLLGSRHSCSHDRNACRRRGVHPSQKYDAMRMRLRKCVMSKSLGCVPIHVGQSAQKSTNFSGRSGSRAALNGRRPTTAGGEVIGGRKGTKDYAEGFGKEKGEKSGGNNSMKVKLYSEDGVVSTYNVGGVGAYKVISGVGGAGGIYGGTLDDANGNRGSLIKLEDVRRRDGAPGPYGRSGGMDGLRKSGNVRSGDGGGRSRRGDSSSIGSGGVSGPLGMSNNASGSGILSERSGSAGGSSAVGNDTRNNLRGLEIVSRRKDGSISRIRVGDMEDSAGGFGGVVNAGSSRMSGNIGGHRAAQQGGRGSSGFGGTGRIGGNGIGRGGLSGDRGYSTGGTGSGAYGSVGAGSAGQGGSSGAGGSAEMGGYGSGGVGAFGSPGNAGAGGYGSVGTGSAGQGGYASSGNSSGGPGGYASGGNGSVGTDGYGPGGTNGSGSGGPGGYSGTASGGAGGYTGTASGGAGGYGGTDSGGASGYGGTASGGSGGYGGTASGGSGGYGGTGSGGAGGYGSGGAGRYGSGGNGFGGPGGYGSGGINSGGPGGYGLGGNGSGGPGGYGSGGNNSGGPGGYGSGGSGSGGPGGYGSGGSGSGGPGGYGQGGNGSGGPGGYGSGGINSDGQGGNGSGGPGGYGSGGSGSGGPGGYGSGGSGSGGPGGYGSGGSGSGGPGGYGQGGNGSGGPGGYGSGGNNSGGPGGYGSGGSGSGGPGGYGQGGNGSGGPGGYGSGGINSGGPGGYGSGGNNSGGPGGYGSGGNNSGGPGGYGSGGSGSGGPGGYGSGGNGSGGPGGYGSGGSGSGGPGGYGPGGNNSGGPGGYGSGGTNSGGAGGYGSSGNGSGGPGGYGSGGYVSAGYGSGGFGSGGTGGFGSTETSTGGTALNAMGGRGANNGMGESGAFGATDTGLGNMGGAQMFPGTGRNGIDQAGISGSGGSGMYGAGTNSGGTGAGTYGPPGVRGGKPGLYSGNVMSGTVSQQNDGGAAAYRNDNGNGSTSINNMGGAAGAFDGSGNSLGGYSGGLLGSGRSQLNSSGIEGILNDLTGEKSRLQVFADAARKGGSFAGIGGMPYNITDYGSGGIFGDKSGYKHARLHEEETSKRLRQQEKVPGQDDAGLGGGIGGFGNDSGFGGSGSLNYNAGEGSVAGTGVYGERTGGYSRMDERSRFTPRERVPRQNDGGVGFRGYGGNEGDYRSGNRNLNGMNGGGGGTDPFNRGGADDFANGNRFRALEKVPRMDDGGIGFGSSWDGGSGYGNRDLNGTGGRAGVGAGTYSKGNMGDYDNGNRLRTLERVPTQDDSGIGLGARNGYDGEYGSGSRDVFGARSVGGFNSGGLNDFDNGNRLRSLEKVPGQDDGGLSGGRGGQNGNDDYRSGNRDIYGNRKDRPGANDGSSRGAMEDYDSGNRLRTLENVPRQDDGGVGLGAGGNGNDGDYGSGNRNLYGNGRGPNSGSGRNDFDNRNRFRQLENVPGQDDGGLTGVGGYGKDGEYASRNRNLYDDGGAGGSNSSNDPLNDYNSGRLRTLENVARQDDGGLTGVGPGKVGDDDFGARNRDLFNGGTGGFNDVGPLDELSGGRLRNLENVPRQDDGGLGGVRGGKNGDDEYRSGGRDLFDIDGSGGFGNGPADDFDNRDRFRELEKVSRQDDGGLRGGRRGRNDGDDGGNIYNRGDDDLFAPGNDLLGGDDDRRRLGALENVARQNDDGVNGRNGSGRGNDGDYGPGSKYGLGNDDRNNDILDDSDNRGRLGPLEKVARQNDDGLNRPIRGGRGNESDYGSRRPYDGNGEGGAYDPSAVDANNGRRLGQLEKVPGQDDGGLSGRGNNGPYDDSSGRARRMNPLEKVARQDDGGLGRRGGSTDSNDGTNRRRLSSSGFGGDNNGNRNGPGNKKGKLKMQEKVPESDLFVPPIYKRAMERDANNKNPSKTHELSALDKWNKKHEGEPKKKYKLPKYKPPKSKDDDDDGSSSSTSEEFILVARKTLKATTTTTNTTTPGKKVSVEVNPSVDEINRIDD</sequence>
<feature type="compositionally biased region" description="Basic and acidic residues" evidence="1">
    <location>
        <begin position="1953"/>
        <end position="1966"/>
    </location>
</feature>
<feature type="compositionally biased region" description="Gly residues" evidence="1">
    <location>
        <begin position="1929"/>
        <end position="1938"/>
    </location>
</feature>
<evidence type="ECO:0000256" key="1">
    <source>
        <dbReference type="SAM" id="MobiDB-lite"/>
    </source>
</evidence>
<gene>
    <name evidence="2" type="ORF">ODALV1_LOCUS20938</name>
</gene>
<feature type="compositionally biased region" description="Basic and acidic residues" evidence="1">
    <location>
        <begin position="1283"/>
        <end position="1298"/>
    </location>
</feature>
<feature type="compositionally biased region" description="Basic and acidic residues" evidence="1">
    <location>
        <begin position="2026"/>
        <end position="2058"/>
    </location>
</feature>
<feature type="compositionally biased region" description="Gly residues" evidence="1">
    <location>
        <begin position="1539"/>
        <end position="1555"/>
    </location>
</feature>
<feature type="compositionally biased region" description="Basic and acidic residues" evidence="1">
    <location>
        <begin position="1605"/>
        <end position="1617"/>
    </location>
</feature>
<feature type="compositionally biased region" description="Basic and acidic residues" evidence="1">
    <location>
        <begin position="228"/>
        <end position="243"/>
    </location>
</feature>
<feature type="compositionally biased region" description="Basic and acidic residues" evidence="1">
    <location>
        <begin position="1868"/>
        <end position="1877"/>
    </location>
</feature>
<feature type="region of interest" description="Disordered" evidence="1">
    <location>
        <begin position="1698"/>
        <end position="2127"/>
    </location>
</feature>
<feature type="region of interest" description="Disordered" evidence="1">
    <location>
        <begin position="717"/>
        <end position="860"/>
    </location>
</feature>
<feature type="compositionally biased region" description="Basic and acidic residues" evidence="1">
    <location>
        <begin position="1846"/>
        <end position="1861"/>
    </location>
</feature>
<name>A0ABP1RBD9_9HEXA</name>
<feature type="compositionally biased region" description="Basic and acidic residues" evidence="1">
    <location>
        <begin position="1523"/>
        <end position="1538"/>
    </location>
</feature>
<feature type="compositionally biased region" description="Gly residues" evidence="1">
    <location>
        <begin position="1475"/>
        <end position="1487"/>
    </location>
</feature>
<comment type="caution">
    <text evidence="2">The sequence shown here is derived from an EMBL/GenBank/DDBJ whole genome shotgun (WGS) entry which is preliminary data.</text>
</comment>
<proteinExistence type="predicted"/>
<organism evidence="2 3">
    <name type="scientific">Orchesella dallaii</name>
    <dbReference type="NCBI Taxonomy" id="48710"/>
    <lineage>
        <taxon>Eukaryota</taxon>
        <taxon>Metazoa</taxon>
        <taxon>Ecdysozoa</taxon>
        <taxon>Arthropoda</taxon>
        <taxon>Hexapoda</taxon>
        <taxon>Collembola</taxon>
        <taxon>Entomobryomorpha</taxon>
        <taxon>Entomobryoidea</taxon>
        <taxon>Orchesellidae</taxon>
        <taxon>Orchesellinae</taxon>
        <taxon>Orchesella</taxon>
    </lineage>
</organism>
<feature type="compositionally biased region" description="Basic and acidic residues" evidence="1">
    <location>
        <begin position="1885"/>
        <end position="1897"/>
    </location>
</feature>
<feature type="region of interest" description="Disordered" evidence="1">
    <location>
        <begin position="535"/>
        <end position="576"/>
    </location>
</feature>
<protein>
    <submittedName>
        <fullName evidence="2">Uncharacterized protein</fullName>
    </submittedName>
</protein>
<feature type="compositionally biased region" description="Low complexity" evidence="1">
    <location>
        <begin position="999"/>
        <end position="1012"/>
    </location>
</feature>
<evidence type="ECO:0000313" key="2">
    <source>
        <dbReference type="EMBL" id="CAL8125353.1"/>
    </source>
</evidence>
<evidence type="ECO:0000313" key="3">
    <source>
        <dbReference type="Proteomes" id="UP001642540"/>
    </source>
</evidence>
<feature type="compositionally biased region" description="Basic and acidic residues" evidence="1">
    <location>
        <begin position="1461"/>
        <end position="1473"/>
    </location>
</feature>
<keyword evidence="3" id="KW-1185">Reference proteome</keyword>
<dbReference type="Proteomes" id="UP001642540">
    <property type="component" value="Unassembled WGS sequence"/>
</dbReference>
<feature type="compositionally biased region" description="Basic and acidic residues" evidence="1">
    <location>
        <begin position="1490"/>
        <end position="1508"/>
    </location>
</feature>
<feature type="region of interest" description="Disordered" evidence="1">
    <location>
        <begin position="1453"/>
        <end position="1669"/>
    </location>
</feature>
<reference evidence="2 3" key="1">
    <citation type="submission" date="2024-08" db="EMBL/GenBank/DDBJ databases">
        <authorList>
            <person name="Cucini C."/>
            <person name="Frati F."/>
        </authorList>
    </citation>
    <scope>NUCLEOTIDE SEQUENCE [LARGE SCALE GENOMIC DNA]</scope>
</reference>
<feature type="compositionally biased region" description="Basic and acidic residues" evidence="1">
    <location>
        <begin position="1747"/>
        <end position="1766"/>
    </location>
</feature>
<feature type="region of interest" description="Disordered" evidence="1">
    <location>
        <begin position="1220"/>
        <end position="1242"/>
    </location>
</feature>
<feature type="region of interest" description="Disordered" evidence="1">
    <location>
        <begin position="995"/>
        <end position="1016"/>
    </location>
</feature>
<feature type="compositionally biased region" description="Gly residues" evidence="1">
    <location>
        <begin position="1593"/>
        <end position="1604"/>
    </location>
</feature>
<feature type="compositionally biased region" description="Gly residues" evidence="1">
    <location>
        <begin position="1824"/>
        <end position="1842"/>
    </location>
</feature>
<feature type="region of interest" description="Disordered" evidence="1">
    <location>
        <begin position="1"/>
        <end position="23"/>
    </location>
</feature>
<feature type="compositionally biased region" description="Basic and acidic residues" evidence="1">
    <location>
        <begin position="301"/>
        <end position="310"/>
    </location>
</feature>
<feature type="compositionally biased region" description="Basic and acidic residues" evidence="1">
    <location>
        <begin position="1220"/>
        <end position="1234"/>
    </location>
</feature>
<feature type="compositionally biased region" description="Basic and acidic residues" evidence="1">
    <location>
        <begin position="1575"/>
        <end position="1585"/>
    </location>
</feature>
<feature type="compositionally biased region" description="Gly residues" evidence="1">
    <location>
        <begin position="1302"/>
        <end position="1313"/>
    </location>
</feature>
<feature type="compositionally biased region" description="Basic and acidic residues" evidence="1">
    <location>
        <begin position="1717"/>
        <end position="1731"/>
    </location>
</feature>
<feature type="region of interest" description="Disordered" evidence="1">
    <location>
        <begin position="1279"/>
        <end position="1313"/>
    </location>
</feature>
<accession>A0ABP1RBD9</accession>
<feature type="region of interest" description="Disordered" evidence="1">
    <location>
        <begin position="196"/>
        <end position="248"/>
    </location>
</feature>
<feature type="compositionally biased region" description="Basic residues" evidence="1">
    <location>
        <begin position="2059"/>
        <end position="2069"/>
    </location>
</feature>
<dbReference type="EMBL" id="CAXLJM020000069">
    <property type="protein sequence ID" value="CAL8125353.1"/>
    <property type="molecule type" value="Genomic_DNA"/>
</dbReference>
<feature type="region of interest" description="Disordered" evidence="1">
    <location>
        <begin position="300"/>
        <end position="386"/>
    </location>
</feature>